<proteinExistence type="predicted"/>
<dbReference type="PROSITE" id="PS51257">
    <property type="entry name" value="PROKAR_LIPOPROTEIN"/>
    <property type="match status" value="1"/>
</dbReference>
<name>A0ABX3H1Q7_PAEBO</name>
<feature type="chain" id="PRO_5046915728" description="Adhesin domain-containing protein" evidence="1">
    <location>
        <begin position="21"/>
        <end position="161"/>
    </location>
</feature>
<dbReference type="Proteomes" id="UP000187412">
    <property type="component" value="Unassembled WGS sequence"/>
</dbReference>
<reference evidence="2 3" key="1">
    <citation type="submission" date="2016-10" db="EMBL/GenBank/DDBJ databases">
        <title>Paenibacillus species isolates.</title>
        <authorList>
            <person name="Beno S.M."/>
        </authorList>
    </citation>
    <scope>NUCLEOTIDE SEQUENCE [LARGE SCALE GENOMIC DNA]</scope>
    <source>
        <strain evidence="2 3">FSL H7-0744</strain>
    </source>
</reference>
<evidence type="ECO:0000256" key="1">
    <source>
        <dbReference type="SAM" id="SignalP"/>
    </source>
</evidence>
<gene>
    <name evidence="2" type="ORF">BSK56_23870</name>
</gene>
<accession>A0ABX3H1Q7</accession>
<keyword evidence="3" id="KW-1185">Reference proteome</keyword>
<protein>
    <recommendedName>
        <fullName evidence="4">Adhesin domain-containing protein</fullName>
    </recommendedName>
</protein>
<dbReference type="EMBL" id="MPTB01000034">
    <property type="protein sequence ID" value="OMD43847.1"/>
    <property type="molecule type" value="Genomic_DNA"/>
</dbReference>
<sequence length="161" mass="17129">MYNRGIACCLGVVLAAVVFAGCGVDQKQKDVYGNNKVIVQSGDSLTYKDRIGEVTAQDAELTFTGFYGSDTLWSIEAAEEGKLGIEFEQDITKGKFKVVLITPKEETVVIAEGSTEGSVELPLIQGNSRIKIVGNKGKGNVNLHLTAGKGIEVDTVDSGGW</sequence>
<organism evidence="2 3">
    <name type="scientific">Paenibacillus borealis</name>
    <dbReference type="NCBI Taxonomy" id="160799"/>
    <lineage>
        <taxon>Bacteria</taxon>
        <taxon>Bacillati</taxon>
        <taxon>Bacillota</taxon>
        <taxon>Bacilli</taxon>
        <taxon>Bacillales</taxon>
        <taxon>Paenibacillaceae</taxon>
        <taxon>Paenibacillus</taxon>
    </lineage>
</organism>
<evidence type="ECO:0000313" key="2">
    <source>
        <dbReference type="EMBL" id="OMD43847.1"/>
    </source>
</evidence>
<feature type="signal peptide" evidence="1">
    <location>
        <begin position="1"/>
        <end position="20"/>
    </location>
</feature>
<evidence type="ECO:0008006" key="4">
    <source>
        <dbReference type="Google" id="ProtNLM"/>
    </source>
</evidence>
<evidence type="ECO:0000313" key="3">
    <source>
        <dbReference type="Proteomes" id="UP000187412"/>
    </source>
</evidence>
<keyword evidence="1" id="KW-0732">Signal</keyword>
<comment type="caution">
    <text evidence="2">The sequence shown here is derived from an EMBL/GenBank/DDBJ whole genome shotgun (WGS) entry which is preliminary data.</text>
</comment>
<dbReference type="RefSeq" id="WP_076113042.1">
    <property type="nucleotide sequence ID" value="NZ_MPTB01000034.1"/>
</dbReference>